<proteinExistence type="predicted"/>
<dbReference type="Pfam" id="PF09581">
    <property type="entry name" value="Spore_III_AF"/>
    <property type="match status" value="1"/>
</dbReference>
<keyword evidence="3" id="KW-1133">Transmembrane helix</keyword>
<feature type="region of interest" description="Disordered" evidence="2">
    <location>
        <begin position="152"/>
        <end position="215"/>
    </location>
</feature>
<comment type="caution">
    <text evidence="4">The sequence shown here is derived from an EMBL/GenBank/DDBJ whole genome shotgun (WGS) entry which is preliminary data.</text>
</comment>
<evidence type="ECO:0000313" key="5">
    <source>
        <dbReference type="Proteomes" id="UP001589776"/>
    </source>
</evidence>
<feature type="coiled-coil region" evidence="1">
    <location>
        <begin position="86"/>
        <end position="113"/>
    </location>
</feature>
<evidence type="ECO:0000313" key="4">
    <source>
        <dbReference type="EMBL" id="MFC0214201.1"/>
    </source>
</evidence>
<evidence type="ECO:0000256" key="1">
    <source>
        <dbReference type="SAM" id="Coils"/>
    </source>
</evidence>
<reference evidence="4 5" key="1">
    <citation type="submission" date="2024-09" db="EMBL/GenBank/DDBJ databases">
        <authorList>
            <person name="Sun Q."/>
            <person name="Mori K."/>
        </authorList>
    </citation>
    <scope>NUCLEOTIDE SEQUENCE [LARGE SCALE GENOMIC DNA]</scope>
    <source>
        <strain evidence="4 5">CCM 7759</strain>
    </source>
</reference>
<dbReference type="InterPro" id="IPR014245">
    <property type="entry name" value="Spore_III_AF"/>
</dbReference>
<dbReference type="RefSeq" id="WP_377471554.1">
    <property type="nucleotide sequence ID" value="NZ_JBHLWN010000071.1"/>
</dbReference>
<sequence length="248" mass="27385">MLSMGEWLRTVISVILLATFVDLLLPNSSMQRYVRTVMSLFILLTLLAPLVQLFQRNWGPERLFSLVETEQVRMAAAEQLGRMPSLEAVEQKAQQLKAANAQQERRLVEAQLGSQIRDRLQTETSLTVASVRVTTGKDASDKPYIQEVEVTLAPPSQSSPAPEETDEARQASGKPLSIEIKPVDPIRVRIQDQPDQYTAEEPSVPASGGTAPPEYRQAQAAVTRVLVQEYQLPASRIRTSYAGSAQAS</sequence>
<feature type="compositionally biased region" description="Basic and acidic residues" evidence="2">
    <location>
        <begin position="181"/>
        <end position="192"/>
    </location>
</feature>
<feature type="transmembrane region" description="Helical" evidence="3">
    <location>
        <begin position="6"/>
        <end position="25"/>
    </location>
</feature>
<keyword evidence="3" id="KW-0812">Transmembrane</keyword>
<dbReference type="EMBL" id="JBHLWN010000071">
    <property type="protein sequence ID" value="MFC0214201.1"/>
    <property type="molecule type" value="Genomic_DNA"/>
</dbReference>
<protein>
    <submittedName>
        <fullName evidence="4">Stage III sporulation protein AF</fullName>
    </submittedName>
</protein>
<organism evidence="4 5">
    <name type="scientific">Paenibacillus chartarius</name>
    <dbReference type="NCBI Taxonomy" id="747481"/>
    <lineage>
        <taxon>Bacteria</taxon>
        <taxon>Bacillati</taxon>
        <taxon>Bacillota</taxon>
        <taxon>Bacilli</taxon>
        <taxon>Bacillales</taxon>
        <taxon>Paenibacillaceae</taxon>
        <taxon>Paenibacillus</taxon>
    </lineage>
</organism>
<dbReference type="NCBIfam" id="TIGR02896">
    <property type="entry name" value="spore_III_AF"/>
    <property type="match status" value="1"/>
</dbReference>
<evidence type="ECO:0000256" key="2">
    <source>
        <dbReference type="SAM" id="MobiDB-lite"/>
    </source>
</evidence>
<feature type="transmembrane region" description="Helical" evidence="3">
    <location>
        <begin position="37"/>
        <end position="54"/>
    </location>
</feature>
<accession>A0ABV6DNJ0</accession>
<keyword evidence="3" id="KW-0472">Membrane</keyword>
<name>A0ABV6DNJ0_9BACL</name>
<gene>
    <name evidence="4" type="primary">spoIIIAF</name>
    <name evidence="4" type="ORF">ACFFK0_17365</name>
</gene>
<dbReference type="Proteomes" id="UP001589776">
    <property type="component" value="Unassembled WGS sequence"/>
</dbReference>
<keyword evidence="1" id="KW-0175">Coiled coil</keyword>
<evidence type="ECO:0000256" key="3">
    <source>
        <dbReference type="SAM" id="Phobius"/>
    </source>
</evidence>
<feature type="compositionally biased region" description="Low complexity" evidence="2">
    <location>
        <begin position="153"/>
        <end position="162"/>
    </location>
</feature>
<keyword evidence="5" id="KW-1185">Reference proteome</keyword>